<dbReference type="InterPro" id="IPR003231">
    <property type="entry name" value="ACP"/>
</dbReference>
<dbReference type="SMART" id="SM00823">
    <property type="entry name" value="PKS_PP"/>
    <property type="match status" value="1"/>
</dbReference>
<evidence type="ECO:0000259" key="10">
    <source>
        <dbReference type="PROSITE" id="PS50075"/>
    </source>
</evidence>
<dbReference type="InterPro" id="IPR009081">
    <property type="entry name" value="PP-bd_ACP"/>
</dbReference>
<dbReference type="InterPro" id="IPR006162">
    <property type="entry name" value="Ppantetheine_attach_site"/>
</dbReference>
<evidence type="ECO:0000256" key="5">
    <source>
        <dbReference type="ARBA" id="ARBA00022832"/>
    </source>
</evidence>
<dbReference type="Proteomes" id="UP001144205">
    <property type="component" value="Unassembled WGS sequence"/>
</dbReference>
<keyword evidence="6" id="KW-0443">Lipid metabolism</keyword>
<feature type="domain" description="Carrier" evidence="10">
    <location>
        <begin position="3"/>
        <end position="83"/>
    </location>
</feature>
<evidence type="ECO:0000313" key="11">
    <source>
        <dbReference type="EMBL" id="GKY87508.1"/>
    </source>
</evidence>
<keyword evidence="2" id="KW-0596">Phosphopantetheine</keyword>
<dbReference type="Pfam" id="PF00550">
    <property type="entry name" value="PP-binding"/>
    <property type="match status" value="1"/>
</dbReference>
<dbReference type="Gene3D" id="1.10.1200.10">
    <property type="entry name" value="ACP-like"/>
    <property type="match status" value="1"/>
</dbReference>
<keyword evidence="7" id="KW-0275">Fatty acid biosynthesis</keyword>
<keyword evidence="5" id="KW-0276">Fatty acid metabolism</keyword>
<evidence type="ECO:0000256" key="2">
    <source>
        <dbReference type="ARBA" id="ARBA00022450"/>
    </source>
</evidence>
<sequence length="88" mass="9303">MAQDIEARIIGIIAEQAVLEPGDVSGDQTLEDLGIDSLGLVEVIFAIEEAFDISVPFNANDPTESEFDISSVRAIIDAVTGLVAEQKG</sequence>
<gene>
    <name evidence="11" type="primary">acpP1</name>
    <name evidence="11" type="ORF">STA1M1_13770</name>
</gene>
<dbReference type="PANTHER" id="PTHR20863">
    <property type="entry name" value="ACYL CARRIER PROTEIN"/>
    <property type="match status" value="1"/>
</dbReference>
<evidence type="ECO:0000256" key="4">
    <source>
        <dbReference type="ARBA" id="ARBA00022553"/>
    </source>
</evidence>
<evidence type="ECO:0000256" key="1">
    <source>
        <dbReference type="ARBA" id="ARBA00003180"/>
    </source>
</evidence>
<dbReference type="RefSeq" id="WP_281841496.1">
    <property type="nucleotide sequence ID" value="NZ_BROH01000003.1"/>
</dbReference>
<keyword evidence="4" id="KW-0597">Phosphoprotein</keyword>
<evidence type="ECO:0000256" key="7">
    <source>
        <dbReference type="ARBA" id="ARBA00023160"/>
    </source>
</evidence>
<dbReference type="InterPro" id="IPR020806">
    <property type="entry name" value="PKS_PP-bd"/>
</dbReference>
<keyword evidence="12" id="KW-1185">Reference proteome</keyword>
<evidence type="ECO:0000256" key="6">
    <source>
        <dbReference type="ARBA" id="ARBA00023098"/>
    </source>
</evidence>
<dbReference type="PROSITE" id="PS00012">
    <property type="entry name" value="PHOSPHOPANTETHEINE"/>
    <property type="match status" value="1"/>
</dbReference>
<accession>A0ABQ5LRZ4</accession>
<evidence type="ECO:0000313" key="12">
    <source>
        <dbReference type="Proteomes" id="UP001144205"/>
    </source>
</evidence>
<evidence type="ECO:0000256" key="9">
    <source>
        <dbReference type="ARBA" id="ARBA00024402"/>
    </source>
</evidence>
<name>A0ABQ5LRZ4_9RHOB</name>
<dbReference type="PANTHER" id="PTHR20863:SF76">
    <property type="entry name" value="CARRIER DOMAIN-CONTAINING PROTEIN"/>
    <property type="match status" value="1"/>
</dbReference>
<dbReference type="SUPFAM" id="SSF47336">
    <property type="entry name" value="ACP-like"/>
    <property type="match status" value="1"/>
</dbReference>
<keyword evidence="3" id="KW-0444">Lipid biosynthesis</keyword>
<comment type="pathway">
    <text evidence="8">Glycolipid biosynthesis; KDO(2)-lipid A biosynthesis.</text>
</comment>
<reference evidence="11" key="1">
    <citation type="journal article" date="2023" name="Int. J. Syst. Evol. Microbiol.">
        <title>Sinisalibacter aestuarii sp. nov., isolated from estuarine sediment of the Arakawa River.</title>
        <authorList>
            <person name="Arafat S.T."/>
            <person name="Hirano S."/>
            <person name="Sato A."/>
            <person name="Takeuchi K."/>
            <person name="Yasuda T."/>
            <person name="Terahara T."/>
            <person name="Hamada M."/>
            <person name="Kobayashi T."/>
        </authorList>
    </citation>
    <scope>NUCLEOTIDE SEQUENCE</scope>
    <source>
        <strain evidence="11">B-399</strain>
    </source>
</reference>
<evidence type="ECO:0000256" key="8">
    <source>
        <dbReference type="ARBA" id="ARBA00024328"/>
    </source>
</evidence>
<dbReference type="InterPro" id="IPR036736">
    <property type="entry name" value="ACP-like_sf"/>
</dbReference>
<protein>
    <recommendedName>
        <fullName evidence="9">Acyl carrier protein AcpXL</fullName>
    </recommendedName>
</protein>
<organism evidence="11 12">
    <name type="scientific">Sinisalibacter aestuarii</name>
    <dbReference type="NCBI Taxonomy" id="2949426"/>
    <lineage>
        <taxon>Bacteria</taxon>
        <taxon>Pseudomonadati</taxon>
        <taxon>Pseudomonadota</taxon>
        <taxon>Alphaproteobacteria</taxon>
        <taxon>Rhodobacterales</taxon>
        <taxon>Roseobacteraceae</taxon>
        <taxon>Sinisalibacter</taxon>
    </lineage>
</organism>
<dbReference type="PROSITE" id="PS50075">
    <property type="entry name" value="CARRIER"/>
    <property type="match status" value="1"/>
</dbReference>
<comment type="function">
    <text evidence="1">Carrier of the growing fatty acid chain in fatty acid biosynthesis.</text>
</comment>
<proteinExistence type="predicted"/>
<comment type="caution">
    <text evidence="11">The sequence shown here is derived from an EMBL/GenBank/DDBJ whole genome shotgun (WGS) entry which is preliminary data.</text>
</comment>
<dbReference type="EMBL" id="BROH01000003">
    <property type="protein sequence ID" value="GKY87508.1"/>
    <property type="molecule type" value="Genomic_DNA"/>
</dbReference>
<evidence type="ECO:0000256" key="3">
    <source>
        <dbReference type="ARBA" id="ARBA00022516"/>
    </source>
</evidence>